<accession>A0AAD5XEE2</accession>
<sequence length="203" mass="23639">MKIPFKNIDGGYGGPKTLVKYKAFIEFPYQVSTMKLYENLAAGVVMLFPSKEFFKQLIQTGIHSFHPWDKISLAGDNWHMYMDYYHPDISPYSMLINDENLDTKNVRVNGPKAYAKLVTQTLHGWAQLFHEMGYKEITVDGLLSTPELGAPVFHATLHNNKVIAPTAEYEWEKEYQSLKIWREAKWEKWAETIKQRQSWNNTS</sequence>
<keyword evidence="2" id="KW-1185">Reference proteome</keyword>
<comment type="caution">
    <text evidence="1">The sequence shown here is derived from an EMBL/GenBank/DDBJ whole genome shotgun (WGS) entry which is preliminary data.</text>
</comment>
<evidence type="ECO:0000313" key="2">
    <source>
        <dbReference type="Proteomes" id="UP001211907"/>
    </source>
</evidence>
<dbReference type="Proteomes" id="UP001211907">
    <property type="component" value="Unassembled WGS sequence"/>
</dbReference>
<reference evidence="1" key="1">
    <citation type="submission" date="2020-05" db="EMBL/GenBank/DDBJ databases">
        <title>Phylogenomic resolution of chytrid fungi.</title>
        <authorList>
            <person name="Stajich J.E."/>
            <person name="Amses K."/>
            <person name="Simmons R."/>
            <person name="Seto K."/>
            <person name="Myers J."/>
            <person name="Bonds A."/>
            <person name="Quandt C.A."/>
            <person name="Barry K."/>
            <person name="Liu P."/>
            <person name="Grigoriev I."/>
            <person name="Longcore J.E."/>
            <person name="James T.Y."/>
        </authorList>
    </citation>
    <scope>NUCLEOTIDE SEQUENCE</scope>
    <source>
        <strain evidence="1">JEL0513</strain>
    </source>
</reference>
<dbReference type="AlphaFoldDB" id="A0AAD5XEE2"/>
<proteinExistence type="predicted"/>
<evidence type="ECO:0000313" key="1">
    <source>
        <dbReference type="EMBL" id="KAJ3128741.1"/>
    </source>
</evidence>
<name>A0AAD5XEE2_9FUNG</name>
<organism evidence="1 2">
    <name type="scientific">Physocladia obscura</name>
    <dbReference type="NCBI Taxonomy" id="109957"/>
    <lineage>
        <taxon>Eukaryota</taxon>
        <taxon>Fungi</taxon>
        <taxon>Fungi incertae sedis</taxon>
        <taxon>Chytridiomycota</taxon>
        <taxon>Chytridiomycota incertae sedis</taxon>
        <taxon>Chytridiomycetes</taxon>
        <taxon>Chytridiales</taxon>
        <taxon>Chytriomycetaceae</taxon>
        <taxon>Physocladia</taxon>
    </lineage>
</organism>
<dbReference type="EMBL" id="JADGJH010000451">
    <property type="protein sequence ID" value="KAJ3128741.1"/>
    <property type="molecule type" value="Genomic_DNA"/>
</dbReference>
<protein>
    <submittedName>
        <fullName evidence="1">Uncharacterized protein</fullName>
    </submittedName>
</protein>
<gene>
    <name evidence="1" type="ORF">HK100_009012</name>
</gene>